<dbReference type="EMBL" id="JYIK01001098">
    <property type="protein sequence ID" value="KWX06538.1"/>
    <property type="molecule type" value="Genomic_DNA"/>
</dbReference>
<evidence type="ECO:0000313" key="3">
    <source>
        <dbReference type="Proteomes" id="UP000070598"/>
    </source>
</evidence>
<dbReference type="AlphaFoldDB" id="A0A132MII0"/>
<name>A0A132MII0_9ACTN</name>
<reference evidence="3" key="1">
    <citation type="submission" date="2015-02" db="EMBL/GenBank/DDBJ databases">
        <title>Physiological reanalysis, assessment of diazotrophy, and genome sequences of multiple isolates of Streptomyces thermoautotrophicus.</title>
        <authorList>
            <person name="MacKellar D.C."/>
            <person name="Lieber L."/>
            <person name="Norman J."/>
            <person name="Bolger A."/>
            <person name="Tobin C."/>
            <person name="Murray J.W."/>
            <person name="Friesen M."/>
            <person name="Prell J."/>
        </authorList>
    </citation>
    <scope>NUCLEOTIDE SEQUENCE [LARGE SCALE GENOMIC DNA]</scope>
    <source>
        <strain evidence="3">UBT1</strain>
    </source>
</reference>
<gene>
    <name evidence="1" type="ORF">TH66_19015</name>
    <name evidence="2" type="ORF">TR74_21705</name>
</gene>
<proteinExistence type="predicted"/>
<comment type="caution">
    <text evidence="1">The sequence shown here is derived from an EMBL/GenBank/DDBJ whole genome shotgun (WGS) entry which is preliminary data.</text>
</comment>
<accession>A0A132MII0</accession>
<evidence type="ECO:0000313" key="2">
    <source>
        <dbReference type="EMBL" id="KWX06538.1"/>
    </source>
</evidence>
<dbReference type="Proteomes" id="UP000070659">
    <property type="component" value="Unassembled WGS sequence"/>
</dbReference>
<sequence>MSQMKERLNPREVLGAFEAERRPRLQTVSLLAEDPVDVDEAKRILLCLGDRYLWTPTRERRRLLVRHYPACLAFGLVGLAAHQYDGGFWPKVWQCTRVTGKPENYRIWGEAFLEVLEENGLDTFPHLPRRYVNAVLAHAGVPVHFLGDFLRLVLKHLGEEPGVDGRFLVERVGERIRRGHSLYVAKPVEYFLREGGEYAVDFTDRCLDLVRHLHAEEDVPEGIGLPQVIVEELGRLLREDLADLRHVGHRGAAQVNPPRIALDPYVQGVHVVLPPVPGARDGQALWTVTVAGEPRHVRSVAPWVGPQAVAPATVFPIRSPAATVEVRLAGVFERSLSLVDPDDPLLVFAEDGRLVPPGAGLSRDSYWLLVPETRWHALEVKGELAEQEEVSAPYGWEGWSLRRVSLERVTWLGLPKGVRRAVKELHRPRLELSSPVAGVTTDREEPVHAVPPAVVFPAESGAAVTWSVTVRRTDTGRVLADRTLQVREETRFDPWEGLPRPLLGRYEIRVRGPLGRGFTRTVVLVSGLQLHAQPDFRRLTTAGLVPVTVRLTGDLGVSPGSGELRLAQEERSAVTVVEGGREVLELVITPPHAAVEHLPADTPPLGWQTSPVRIETESFDRPGHLLVRVPPGVRGGVMVFRAGSRELDRAHVAEPGPSGVVRVPLDRFADVVRRTRHGEFELDLAGVRMPVAVVRPRRLATAVRRQGDLLVLVDGVDAPGLTVLAYQVWAPWRPPVALPVREGITPPLPKDAVGPLRCLLRVDDPWVPQPVPVWPDDEAHGENVFDVEEVLPPGLLDPVGGAEAEAIAYLAGHGELHPSPELAPYALALHVHADRIAAGVDRAVRADAGAVLAAAPEAALAAVADSSFSGSELVHTLVGSGLVLTRPRVAVDLAVRLWDRSPLAAALASSALIGDPTGRDEARGELLPAATRRCGPLLEKLIDGADDPYRCVGRFGPEVEKFTRRTAAELAAMRRAMRLLPDAGLLDADSRTAAAIQLFEARNSRVAYRVADQAGRLLRAAGRALRATPYARLWAAVEARVHWDRDWYALPALSLALALAARVGARGCAECAELVRGNLRAYADLAVAGPDLVQLDVVLAEALILGNTK</sequence>
<organism evidence="1 4">
    <name type="scientific">Carbonactinospora thermoautotrophica</name>
    <dbReference type="NCBI Taxonomy" id="1469144"/>
    <lineage>
        <taxon>Bacteria</taxon>
        <taxon>Bacillati</taxon>
        <taxon>Actinomycetota</taxon>
        <taxon>Actinomycetes</taxon>
        <taxon>Kitasatosporales</taxon>
        <taxon>Carbonactinosporaceae</taxon>
        <taxon>Carbonactinospora</taxon>
    </lineage>
</organism>
<dbReference type="EMBL" id="JYIJ01000019">
    <property type="protein sequence ID" value="KWW97644.1"/>
    <property type="molecule type" value="Genomic_DNA"/>
</dbReference>
<dbReference type="Proteomes" id="UP000070598">
    <property type="component" value="Unassembled WGS sequence"/>
</dbReference>
<evidence type="ECO:0000313" key="4">
    <source>
        <dbReference type="Proteomes" id="UP000070659"/>
    </source>
</evidence>
<protein>
    <submittedName>
        <fullName evidence="1">Uncharacterized protein</fullName>
    </submittedName>
</protein>
<reference evidence="1 4" key="2">
    <citation type="submission" date="2015-02" db="EMBL/GenBank/DDBJ databases">
        <title>Physiological reanalysis, assessment of diazotrophy, and genome sequences of multiple isolates of Streptomyces thermoautotrophicus.</title>
        <authorList>
            <person name="MacKellar D.C."/>
            <person name="Lieber L."/>
            <person name="Norman J."/>
            <person name="Bolger A."/>
            <person name="Tobin C."/>
            <person name="Murray J.W."/>
            <person name="Prell J."/>
        </authorList>
    </citation>
    <scope>NUCLEOTIDE SEQUENCE [LARGE SCALE GENOMIC DNA]</scope>
    <source>
        <strain evidence="1 4">UBT1</strain>
    </source>
</reference>
<dbReference type="PATRIC" id="fig|1469144.8.peg.375"/>
<evidence type="ECO:0000313" key="1">
    <source>
        <dbReference type="EMBL" id="KWW97644.1"/>
    </source>
</evidence>